<evidence type="ECO:0000256" key="1">
    <source>
        <dbReference type="ARBA" id="ARBA00000085"/>
    </source>
</evidence>
<dbReference type="InterPro" id="IPR001610">
    <property type="entry name" value="PAC"/>
</dbReference>
<dbReference type="SUPFAM" id="SSF55874">
    <property type="entry name" value="ATPase domain of HSP90 chaperone/DNA topoisomerase II/histidine kinase"/>
    <property type="match status" value="1"/>
</dbReference>
<dbReference type="FunFam" id="3.30.450.20:FF:000099">
    <property type="entry name" value="Sensory box sensor histidine kinase"/>
    <property type="match status" value="1"/>
</dbReference>
<dbReference type="SMART" id="SM00091">
    <property type="entry name" value="PAS"/>
    <property type="match status" value="2"/>
</dbReference>
<keyword evidence="11" id="KW-0067">ATP-binding</keyword>
<dbReference type="SMART" id="SM00911">
    <property type="entry name" value="HWE_HK"/>
    <property type="match status" value="1"/>
</dbReference>
<dbReference type="InterPro" id="IPR036890">
    <property type="entry name" value="HATPase_C_sf"/>
</dbReference>
<dbReference type="PANTHER" id="PTHR43304">
    <property type="entry name" value="PHYTOCHROME-LIKE PROTEIN CPH1"/>
    <property type="match status" value="1"/>
</dbReference>
<dbReference type="PROSITE" id="PS50113">
    <property type="entry name" value="PAC"/>
    <property type="match status" value="3"/>
</dbReference>
<dbReference type="Gene3D" id="3.30.450.20">
    <property type="entry name" value="PAS domain"/>
    <property type="match status" value="3"/>
</dbReference>
<dbReference type="Gene3D" id="3.30.450.40">
    <property type="match status" value="1"/>
</dbReference>
<evidence type="ECO:0000256" key="3">
    <source>
        <dbReference type="ARBA" id="ARBA00022543"/>
    </source>
</evidence>
<keyword evidence="10" id="KW-0418">Kinase</keyword>
<dbReference type="InterPro" id="IPR003018">
    <property type="entry name" value="GAF"/>
</dbReference>
<dbReference type="PANTHER" id="PTHR43304:SF1">
    <property type="entry name" value="PAC DOMAIN-CONTAINING PROTEIN"/>
    <property type="match status" value="1"/>
</dbReference>
<dbReference type="InterPro" id="IPR035965">
    <property type="entry name" value="PAS-like_dom_sf"/>
</dbReference>
<dbReference type="InterPro" id="IPR029016">
    <property type="entry name" value="GAF-like_dom_sf"/>
</dbReference>
<proteinExistence type="predicted"/>
<feature type="domain" description="PAC" evidence="15">
    <location>
        <begin position="113"/>
        <end position="166"/>
    </location>
</feature>
<evidence type="ECO:0000256" key="5">
    <source>
        <dbReference type="ARBA" id="ARBA00022606"/>
    </source>
</evidence>
<dbReference type="NCBIfam" id="TIGR00229">
    <property type="entry name" value="sensory_box"/>
    <property type="match status" value="2"/>
</dbReference>
<dbReference type="AlphaFoldDB" id="A0A8J3E093"/>
<dbReference type="GO" id="GO:0004673">
    <property type="term" value="F:protein histidine kinase activity"/>
    <property type="evidence" value="ECO:0007669"/>
    <property type="project" value="UniProtKB-EC"/>
</dbReference>
<dbReference type="InterPro" id="IPR052162">
    <property type="entry name" value="Sensor_kinase/Photoreceptor"/>
</dbReference>
<dbReference type="InterPro" id="IPR013656">
    <property type="entry name" value="PAS_4"/>
</dbReference>
<reference evidence="16" key="1">
    <citation type="journal article" date="2014" name="Int. J. Syst. Evol. Microbiol.">
        <title>Complete genome sequence of Corynebacterium casei LMG S-19264T (=DSM 44701T), isolated from a smear-ripened cheese.</title>
        <authorList>
            <consortium name="US DOE Joint Genome Institute (JGI-PGF)"/>
            <person name="Walter F."/>
            <person name="Albersmeier A."/>
            <person name="Kalinowski J."/>
            <person name="Ruckert C."/>
        </authorList>
    </citation>
    <scope>NUCLEOTIDE SEQUENCE</scope>
    <source>
        <strain evidence="16">CCM 7684</strain>
    </source>
</reference>
<feature type="domain" description="PAC" evidence="15">
    <location>
        <begin position="420"/>
        <end position="473"/>
    </location>
</feature>
<dbReference type="Pfam" id="PF08448">
    <property type="entry name" value="PAS_4"/>
    <property type="match status" value="1"/>
</dbReference>
<feature type="domain" description="PAC" evidence="15">
    <location>
        <begin position="551"/>
        <end position="604"/>
    </location>
</feature>
<dbReference type="GO" id="GO:0005524">
    <property type="term" value="F:ATP binding"/>
    <property type="evidence" value="ECO:0007669"/>
    <property type="project" value="UniProtKB-KW"/>
</dbReference>
<dbReference type="Proteomes" id="UP000602745">
    <property type="component" value="Unassembled WGS sequence"/>
</dbReference>
<dbReference type="Pfam" id="PF01590">
    <property type="entry name" value="GAF"/>
    <property type="match status" value="1"/>
</dbReference>
<feature type="domain" description="PAS" evidence="14">
    <location>
        <begin position="346"/>
        <end position="411"/>
    </location>
</feature>
<keyword evidence="13" id="KW-0675">Receptor</keyword>
<dbReference type="GO" id="GO:0009881">
    <property type="term" value="F:photoreceptor activity"/>
    <property type="evidence" value="ECO:0007669"/>
    <property type="project" value="UniProtKB-KW"/>
</dbReference>
<keyword evidence="6" id="KW-0285">Flavoprotein</keyword>
<keyword evidence="12" id="KW-0157">Chromophore</keyword>
<evidence type="ECO:0000256" key="13">
    <source>
        <dbReference type="ARBA" id="ARBA00023170"/>
    </source>
</evidence>
<evidence type="ECO:0000256" key="10">
    <source>
        <dbReference type="ARBA" id="ARBA00022777"/>
    </source>
</evidence>
<keyword evidence="4" id="KW-0597">Phosphoprotein</keyword>
<dbReference type="SUPFAM" id="SSF55781">
    <property type="entry name" value="GAF domain-like"/>
    <property type="match status" value="1"/>
</dbReference>
<evidence type="ECO:0000256" key="6">
    <source>
        <dbReference type="ARBA" id="ARBA00022630"/>
    </source>
</evidence>
<sequence length="807" mass="90846">MNLLQQNVWPSGGGEMGALTRARDWSATKLGPSENWPSHLKSTLDGMLATALPCTLLWGRDAIVFYNDAARELMGDRHPKAFGQPIAGMRIDLRADWASVVERVWRGETVMIEDQPYRLGKGDNERHSWFTHYVSPLRDGKGEIIAMWAISVDTTARVDAERQRNSIEMALRDSEERHAFLLKLSDALRPLNSSAAVQETATRILGEHLGASRACYAEMLPGDSDFIVERDYHIPQVPSIAGRHGLSDFGQQLLVRFRAGETVVVDDIRVEPMFNDVERTAYEYLLIRAFVLVPLVKEGQLVAMLSVHGSGPRHWTAAEIALVEDTAERTWAALEVARAEAALRNSEERFRLMADAVPQIVWVTDFQGKVQFFNQQWFDYTGSSPDQTATPEVFSSYIHPDDIEATRSAFDVARWTGGIYRTEHRLRGADGTYRWFLVRAQPYRDPVTGVISQWFGASVDIHEHRAAEARLRKSEERFQQFGNASSNVLWIRDAKSLQWIYLTPAFETIYGLTREEALKGDNFQLWQDLILPEDRDRAISNVRRVVAGESVTFEYRIRRPSNGEIRWLRDTDFPLLDDEGRLQSVGGIGHDITDTHETNDRLQALVMELQHRTRNLMGLVGSLSDKTLENVSSLEEFGQRFRDRLGVLSRANNLLAHVDRGGDVTFDQVLDGELEAVGALDEPLGQRVRREGPPGVVLPATGVQALALALNELASNALRHGALAHESGGVDIRWRVEQDGNGARLILVWKETGVAIPQEKREGYGHEIIGKALPYQLRAETRLRFDEDGIFCSIVLPLNPRIARHDA</sequence>
<evidence type="ECO:0000256" key="11">
    <source>
        <dbReference type="ARBA" id="ARBA00022840"/>
    </source>
</evidence>
<dbReference type="PROSITE" id="PS50112">
    <property type="entry name" value="PAS"/>
    <property type="match status" value="2"/>
</dbReference>
<dbReference type="Gene3D" id="3.30.565.10">
    <property type="entry name" value="Histidine kinase-like ATPase, C-terminal domain"/>
    <property type="match status" value="1"/>
</dbReference>
<keyword evidence="17" id="KW-1185">Reference proteome</keyword>
<dbReference type="Pfam" id="PF07536">
    <property type="entry name" value="HWE_HK"/>
    <property type="match status" value="1"/>
</dbReference>
<reference evidence="16" key="2">
    <citation type="submission" date="2020-09" db="EMBL/GenBank/DDBJ databases">
        <authorList>
            <person name="Sun Q."/>
            <person name="Sedlacek I."/>
        </authorList>
    </citation>
    <scope>NUCLEOTIDE SEQUENCE</scope>
    <source>
        <strain evidence="16">CCM 7684</strain>
    </source>
</reference>
<protein>
    <recommendedName>
        <fullName evidence="2">histidine kinase</fullName>
        <ecNumber evidence="2">2.7.13.3</ecNumber>
    </recommendedName>
</protein>
<dbReference type="RefSeq" id="WP_188410981.1">
    <property type="nucleotide sequence ID" value="NZ_BMCP01000007.1"/>
</dbReference>
<keyword evidence="9" id="KW-0547">Nucleotide-binding</keyword>
<evidence type="ECO:0000313" key="17">
    <source>
        <dbReference type="Proteomes" id="UP000602745"/>
    </source>
</evidence>
<evidence type="ECO:0000259" key="14">
    <source>
        <dbReference type="PROSITE" id="PS50112"/>
    </source>
</evidence>
<dbReference type="CDD" id="cd00130">
    <property type="entry name" value="PAS"/>
    <property type="match status" value="2"/>
</dbReference>
<evidence type="ECO:0000313" key="16">
    <source>
        <dbReference type="EMBL" id="GGE53738.1"/>
    </source>
</evidence>
<name>A0A8J3E093_9RHOB</name>
<accession>A0A8J3E093</accession>
<dbReference type="EMBL" id="BMCP01000007">
    <property type="protein sequence ID" value="GGE53738.1"/>
    <property type="molecule type" value="Genomic_DNA"/>
</dbReference>
<evidence type="ECO:0000256" key="9">
    <source>
        <dbReference type="ARBA" id="ARBA00022741"/>
    </source>
</evidence>
<comment type="catalytic activity">
    <reaction evidence="1">
        <text>ATP + protein L-histidine = ADP + protein N-phospho-L-histidine.</text>
        <dbReference type="EC" id="2.7.13.3"/>
    </reaction>
</comment>
<dbReference type="InterPro" id="IPR013655">
    <property type="entry name" value="PAS_fold_3"/>
</dbReference>
<evidence type="ECO:0000256" key="2">
    <source>
        <dbReference type="ARBA" id="ARBA00012438"/>
    </source>
</evidence>
<dbReference type="SMART" id="SM00065">
    <property type="entry name" value="GAF"/>
    <property type="match status" value="1"/>
</dbReference>
<evidence type="ECO:0000256" key="7">
    <source>
        <dbReference type="ARBA" id="ARBA00022643"/>
    </source>
</evidence>
<evidence type="ECO:0000256" key="4">
    <source>
        <dbReference type="ARBA" id="ARBA00022553"/>
    </source>
</evidence>
<feature type="domain" description="PAS" evidence="14">
    <location>
        <begin position="474"/>
        <end position="549"/>
    </location>
</feature>
<evidence type="ECO:0000256" key="12">
    <source>
        <dbReference type="ARBA" id="ARBA00022991"/>
    </source>
</evidence>
<keyword evidence="7" id="KW-0288">FMN</keyword>
<keyword evidence="8" id="KW-0808">Transferase</keyword>
<evidence type="ECO:0000259" key="15">
    <source>
        <dbReference type="PROSITE" id="PS50113"/>
    </source>
</evidence>
<gene>
    <name evidence="16" type="ORF">GCM10007276_33490</name>
</gene>
<dbReference type="EC" id="2.7.13.3" evidence="2"/>
<organism evidence="16 17">
    <name type="scientific">Agaricicola taiwanensis</name>
    <dbReference type="NCBI Taxonomy" id="591372"/>
    <lineage>
        <taxon>Bacteria</taxon>
        <taxon>Pseudomonadati</taxon>
        <taxon>Pseudomonadota</taxon>
        <taxon>Alphaproteobacteria</taxon>
        <taxon>Rhodobacterales</taxon>
        <taxon>Paracoccaceae</taxon>
        <taxon>Agaricicola</taxon>
    </lineage>
</organism>
<evidence type="ECO:0000256" key="8">
    <source>
        <dbReference type="ARBA" id="ARBA00022679"/>
    </source>
</evidence>
<dbReference type="InterPro" id="IPR000700">
    <property type="entry name" value="PAS-assoc_C"/>
</dbReference>
<keyword evidence="5" id="KW-0716">Sensory transduction</keyword>
<dbReference type="Pfam" id="PF08447">
    <property type="entry name" value="PAS_3"/>
    <property type="match status" value="2"/>
</dbReference>
<dbReference type="SUPFAM" id="SSF55785">
    <property type="entry name" value="PYP-like sensor domain (PAS domain)"/>
    <property type="match status" value="3"/>
</dbReference>
<comment type="caution">
    <text evidence="16">The sequence shown here is derived from an EMBL/GenBank/DDBJ whole genome shotgun (WGS) entry which is preliminary data.</text>
</comment>
<dbReference type="InterPro" id="IPR011102">
    <property type="entry name" value="Sig_transdc_His_kinase_HWE"/>
</dbReference>
<dbReference type="SMART" id="SM00086">
    <property type="entry name" value="PAC"/>
    <property type="match status" value="2"/>
</dbReference>
<keyword evidence="3" id="KW-0600">Photoreceptor protein</keyword>
<dbReference type="InterPro" id="IPR000014">
    <property type="entry name" value="PAS"/>
</dbReference>